<protein>
    <submittedName>
        <fullName evidence="2">Uncharacterized protein</fullName>
    </submittedName>
</protein>
<gene>
    <name evidence="2" type="ORF">V1264_007568</name>
</gene>
<dbReference type="EMBL" id="JBAMIC010000019">
    <property type="protein sequence ID" value="KAK7093885.1"/>
    <property type="molecule type" value="Genomic_DNA"/>
</dbReference>
<feature type="compositionally biased region" description="Basic and acidic residues" evidence="1">
    <location>
        <begin position="1"/>
        <end position="16"/>
    </location>
</feature>
<evidence type="ECO:0000256" key="1">
    <source>
        <dbReference type="SAM" id="MobiDB-lite"/>
    </source>
</evidence>
<evidence type="ECO:0000313" key="2">
    <source>
        <dbReference type="EMBL" id="KAK7093885.1"/>
    </source>
</evidence>
<dbReference type="AlphaFoldDB" id="A0AAN9AV29"/>
<feature type="region of interest" description="Disordered" evidence="1">
    <location>
        <begin position="1"/>
        <end position="80"/>
    </location>
</feature>
<organism evidence="2 3">
    <name type="scientific">Littorina saxatilis</name>
    <dbReference type="NCBI Taxonomy" id="31220"/>
    <lineage>
        <taxon>Eukaryota</taxon>
        <taxon>Metazoa</taxon>
        <taxon>Spiralia</taxon>
        <taxon>Lophotrochozoa</taxon>
        <taxon>Mollusca</taxon>
        <taxon>Gastropoda</taxon>
        <taxon>Caenogastropoda</taxon>
        <taxon>Littorinimorpha</taxon>
        <taxon>Littorinoidea</taxon>
        <taxon>Littorinidae</taxon>
        <taxon>Littorina</taxon>
    </lineage>
</organism>
<accession>A0AAN9AV29</accession>
<name>A0AAN9AV29_9CAEN</name>
<feature type="compositionally biased region" description="Polar residues" evidence="1">
    <location>
        <begin position="47"/>
        <end position="65"/>
    </location>
</feature>
<sequence length="80" mass="8490">MSVTVPDREDVSREKTATIPMTRDGQAAASADSDSDTWLKKEAGEQLSGTDSDSNFNTDSQLNTYSRGAHLSAGSSHAAR</sequence>
<evidence type="ECO:0000313" key="3">
    <source>
        <dbReference type="Proteomes" id="UP001374579"/>
    </source>
</evidence>
<comment type="caution">
    <text evidence="2">The sequence shown here is derived from an EMBL/GenBank/DDBJ whole genome shotgun (WGS) entry which is preliminary data.</text>
</comment>
<feature type="compositionally biased region" description="Low complexity" evidence="1">
    <location>
        <begin position="66"/>
        <end position="80"/>
    </location>
</feature>
<keyword evidence="3" id="KW-1185">Reference proteome</keyword>
<reference evidence="2 3" key="1">
    <citation type="submission" date="2024-02" db="EMBL/GenBank/DDBJ databases">
        <title>Chromosome-scale genome assembly of the rough periwinkle Littorina saxatilis.</title>
        <authorList>
            <person name="De Jode A."/>
            <person name="Faria R."/>
            <person name="Formenti G."/>
            <person name="Sims Y."/>
            <person name="Smith T.P."/>
            <person name="Tracey A."/>
            <person name="Wood J.M.D."/>
            <person name="Zagrodzka Z.B."/>
            <person name="Johannesson K."/>
            <person name="Butlin R.K."/>
            <person name="Leder E.H."/>
        </authorList>
    </citation>
    <scope>NUCLEOTIDE SEQUENCE [LARGE SCALE GENOMIC DNA]</scope>
    <source>
        <strain evidence="2">Snail1</strain>
        <tissue evidence="2">Muscle</tissue>
    </source>
</reference>
<proteinExistence type="predicted"/>
<dbReference type="Proteomes" id="UP001374579">
    <property type="component" value="Unassembled WGS sequence"/>
</dbReference>